<dbReference type="InterPro" id="IPR052922">
    <property type="entry name" value="Cytidylate_Kinase-2"/>
</dbReference>
<evidence type="ECO:0000313" key="1">
    <source>
        <dbReference type="EMBL" id="GAA2094246.1"/>
    </source>
</evidence>
<sequence>MLVAGVSGAGKTTFAGRLAALAGLPHTEIDALFHGPDWTPRPEFQDDVRALVAQPEWVTEWQYSEVRPLLAAHADLLVWLDHPFWRVTFPRVVRRTVRRRLLHEELWNGNREGSLAGVLTDQEHIIRWAVRTRRKYRDLVQRAARKNPGLVIVRLGTPAEAEAWLTGSFREAVRL</sequence>
<dbReference type="GO" id="GO:0016301">
    <property type="term" value="F:kinase activity"/>
    <property type="evidence" value="ECO:0007669"/>
    <property type="project" value="UniProtKB-KW"/>
</dbReference>
<dbReference type="Gene3D" id="3.40.50.300">
    <property type="entry name" value="P-loop containing nucleotide triphosphate hydrolases"/>
    <property type="match status" value="1"/>
</dbReference>
<keyword evidence="1" id="KW-0808">Transferase</keyword>
<keyword evidence="2" id="KW-1185">Reference proteome</keyword>
<gene>
    <name evidence="1" type="ORF">GCM10009823_13140</name>
</gene>
<keyword evidence="1" id="KW-0418">Kinase</keyword>
<accession>A0ABN2WKZ6</accession>
<name>A0ABN2WKZ6_9MICO</name>
<protein>
    <submittedName>
        <fullName evidence="1">Adenylate kinase</fullName>
    </submittedName>
</protein>
<dbReference type="PANTHER" id="PTHR37816:SF1">
    <property type="entry name" value="TOXIN"/>
    <property type="match status" value="1"/>
</dbReference>
<evidence type="ECO:0000313" key="2">
    <source>
        <dbReference type="Proteomes" id="UP001500984"/>
    </source>
</evidence>
<reference evidence="1 2" key="1">
    <citation type="journal article" date="2019" name="Int. J. Syst. Evol. Microbiol.">
        <title>The Global Catalogue of Microorganisms (GCM) 10K type strain sequencing project: providing services to taxonomists for standard genome sequencing and annotation.</title>
        <authorList>
            <consortium name="The Broad Institute Genomics Platform"/>
            <consortium name="The Broad Institute Genome Sequencing Center for Infectious Disease"/>
            <person name="Wu L."/>
            <person name="Ma J."/>
        </authorList>
    </citation>
    <scope>NUCLEOTIDE SEQUENCE [LARGE SCALE GENOMIC DNA]</scope>
    <source>
        <strain evidence="1 2">JCM 15900</strain>
    </source>
</reference>
<comment type="caution">
    <text evidence="1">The sequence shown here is derived from an EMBL/GenBank/DDBJ whole genome shotgun (WGS) entry which is preliminary data.</text>
</comment>
<organism evidence="1 2">
    <name type="scientific">Brevibacterium salitolerans</name>
    <dbReference type="NCBI Taxonomy" id="1403566"/>
    <lineage>
        <taxon>Bacteria</taxon>
        <taxon>Bacillati</taxon>
        <taxon>Actinomycetota</taxon>
        <taxon>Actinomycetes</taxon>
        <taxon>Micrococcales</taxon>
        <taxon>Brevibacteriaceae</taxon>
        <taxon>Brevibacterium</taxon>
    </lineage>
</organism>
<dbReference type="SUPFAM" id="SSF52540">
    <property type="entry name" value="P-loop containing nucleoside triphosphate hydrolases"/>
    <property type="match status" value="1"/>
</dbReference>
<dbReference type="InterPro" id="IPR027417">
    <property type="entry name" value="P-loop_NTPase"/>
</dbReference>
<dbReference type="EMBL" id="BAAAPZ010000004">
    <property type="protein sequence ID" value="GAA2094246.1"/>
    <property type="molecule type" value="Genomic_DNA"/>
</dbReference>
<proteinExistence type="predicted"/>
<dbReference type="Proteomes" id="UP001500984">
    <property type="component" value="Unassembled WGS sequence"/>
</dbReference>
<dbReference type="PANTHER" id="PTHR37816">
    <property type="entry name" value="YALI0E33011P"/>
    <property type="match status" value="1"/>
</dbReference>